<dbReference type="EMBL" id="GL732544">
    <property type="protein sequence ID" value="EFX81096.1"/>
    <property type="molecule type" value="Genomic_DNA"/>
</dbReference>
<dbReference type="InParanoid" id="E9GGW7"/>
<dbReference type="KEGG" id="dpx:DAPPUDRAFT_317762"/>
<feature type="signal peptide" evidence="1">
    <location>
        <begin position="1"/>
        <end position="21"/>
    </location>
</feature>
<evidence type="ECO:0000313" key="3">
    <source>
        <dbReference type="Proteomes" id="UP000000305"/>
    </source>
</evidence>
<keyword evidence="3" id="KW-1185">Reference proteome</keyword>
<name>E9GGW7_DAPPU</name>
<sequence length="54" mass="6171">MVLRKPTILLILSLDFDQSSSDDEVEYLAEVKGVKKEGMKNKIVVKEEKMDKDS</sequence>
<reference evidence="2 3" key="1">
    <citation type="journal article" date="2011" name="Science">
        <title>The ecoresponsive genome of Daphnia pulex.</title>
        <authorList>
            <person name="Colbourne J.K."/>
            <person name="Pfrender M.E."/>
            <person name="Gilbert D."/>
            <person name="Thomas W.K."/>
            <person name="Tucker A."/>
            <person name="Oakley T.H."/>
            <person name="Tokishita S."/>
            <person name="Aerts A."/>
            <person name="Arnold G.J."/>
            <person name="Basu M.K."/>
            <person name="Bauer D.J."/>
            <person name="Caceres C.E."/>
            <person name="Carmel L."/>
            <person name="Casola C."/>
            <person name="Choi J.H."/>
            <person name="Detter J.C."/>
            <person name="Dong Q."/>
            <person name="Dusheyko S."/>
            <person name="Eads B.D."/>
            <person name="Frohlich T."/>
            <person name="Geiler-Samerotte K.A."/>
            <person name="Gerlach D."/>
            <person name="Hatcher P."/>
            <person name="Jogdeo S."/>
            <person name="Krijgsveld J."/>
            <person name="Kriventseva E.V."/>
            <person name="Kultz D."/>
            <person name="Laforsch C."/>
            <person name="Lindquist E."/>
            <person name="Lopez J."/>
            <person name="Manak J.R."/>
            <person name="Muller J."/>
            <person name="Pangilinan J."/>
            <person name="Patwardhan R.P."/>
            <person name="Pitluck S."/>
            <person name="Pritham E.J."/>
            <person name="Rechtsteiner A."/>
            <person name="Rho M."/>
            <person name="Rogozin I.B."/>
            <person name="Sakarya O."/>
            <person name="Salamov A."/>
            <person name="Schaack S."/>
            <person name="Shapiro H."/>
            <person name="Shiga Y."/>
            <person name="Skalitzky C."/>
            <person name="Smith Z."/>
            <person name="Souvorov A."/>
            <person name="Sung W."/>
            <person name="Tang Z."/>
            <person name="Tsuchiya D."/>
            <person name="Tu H."/>
            <person name="Vos H."/>
            <person name="Wang M."/>
            <person name="Wolf Y.I."/>
            <person name="Yamagata H."/>
            <person name="Yamada T."/>
            <person name="Ye Y."/>
            <person name="Shaw J.R."/>
            <person name="Andrews J."/>
            <person name="Crease T.J."/>
            <person name="Tang H."/>
            <person name="Lucas S.M."/>
            <person name="Robertson H.M."/>
            <person name="Bork P."/>
            <person name="Koonin E.V."/>
            <person name="Zdobnov E.M."/>
            <person name="Grigoriev I.V."/>
            <person name="Lynch M."/>
            <person name="Boore J.L."/>
        </authorList>
    </citation>
    <scope>NUCLEOTIDE SEQUENCE [LARGE SCALE GENOMIC DNA]</scope>
</reference>
<dbReference type="AlphaFoldDB" id="E9GGW7"/>
<dbReference type="Proteomes" id="UP000000305">
    <property type="component" value="Unassembled WGS sequence"/>
</dbReference>
<keyword evidence="1" id="KW-0732">Signal</keyword>
<organism evidence="2 3">
    <name type="scientific">Daphnia pulex</name>
    <name type="common">Water flea</name>
    <dbReference type="NCBI Taxonomy" id="6669"/>
    <lineage>
        <taxon>Eukaryota</taxon>
        <taxon>Metazoa</taxon>
        <taxon>Ecdysozoa</taxon>
        <taxon>Arthropoda</taxon>
        <taxon>Crustacea</taxon>
        <taxon>Branchiopoda</taxon>
        <taxon>Diplostraca</taxon>
        <taxon>Cladocera</taxon>
        <taxon>Anomopoda</taxon>
        <taxon>Daphniidae</taxon>
        <taxon>Daphnia</taxon>
    </lineage>
</organism>
<proteinExistence type="predicted"/>
<feature type="chain" id="PRO_5003240335" evidence="1">
    <location>
        <begin position="22"/>
        <end position="54"/>
    </location>
</feature>
<gene>
    <name evidence="2" type="ORF">DAPPUDRAFT_317762</name>
</gene>
<accession>E9GGW7</accession>
<dbReference type="HOGENOM" id="CLU_3052441_0_0_1"/>
<protein>
    <submittedName>
        <fullName evidence="2">Uncharacterized protein</fullName>
    </submittedName>
</protein>
<evidence type="ECO:0000256" key="1">
    <source>
        <dbReference type="SAM" id="SignalP"/>
    </source>
</evidence>
<evidence type="ECO:0000313" key="2">
    <source>
        <dbReference type="EMBL" id="EFX81096.1"/>
    </source>
</evidence>